<dbReference type="CDD" id="cd03258">
    <property type="entry name" value="ABC_MetN_methionine_transporter"/>
    <property type="match status" value="1"/>
</dbReference>
<sequence>MAIIELKNIIKIFPSEKVGEGVHAVRDVSVSIEEGDIFGIIGYSGAGKSTLVRCINLLEKPTSGEVIVEGKNITGYSEVELRAVRRRMGMIFQHFNLLNSANVFENVAAPLKNQRRFSKEEIEEKIAELKKDSSLSQKEIKEKENTLLKSNKKLSGKEIKERVEEMLRLTGLEDKEKAYPSQLSGGQKQRVAIARALVGRPKILLCDEATSALDPNTTTQIIELLRSLQEKLKLTVVMITHQMEVVKSICNKVAVMEEGKIVEEGSLVEVFSEPKSSITKEFREKTLYRKEAIALAEKNKRNLYELTFIGEKANDPAIMDLVRNYPVEVSILFGNIEILSGVPFGTLTIDMKGEGKDILDAVAYLKSREIKVEELGGQKLAGQKFDGEHPLRGEESVSRQSPDNALKPEEEDKERKEDRIWNG</sequence>
<organism evidence="11 12">
    <name type="scientific">Oribacterium parvum ACB1</name>
    <dbReference type="NCBI Taxonomy" id="796943"/>
    <lineage>
        <taxon>Bacteria</taxon>
        <taxon>Bacillati</taxon>
        <taxon>Bacillota</taxon>
        <taxon>Clostridia</taxon>
        <taxon>Lachnospirales</taxon>
        <taxon>Lachnospiraceae</taxon>
        <taxon>Oribacterium</taxon>
    </lineage>
</organism>
<dbReference type="Pfam" id="PF09383">
    <property type="entry name" value="NIL"/>
    <property type="match status" value="1"/>
</dbReference>
<dbReference type="PANTHER" id="PTHR43166">
    <property type="entry name" value="AMINO ACID IMPORT ATP-BINDING PROTEIN"/>
    <property type="match status" value="1"/>
</dbReference>
<accession>G9WK85</accession>
<dbReference type="InterPro" id="IPR003439">
    <property type="entry name" value="ABC_transporter-like_ATP-bd"/>
</dbReference>
<dbReference type="InterPro" id="IPR018449">
    <property type="entry name" value="NIL_domain"/>
</dbReference>
<keyword evidence="1" id="KW-0813">Transport</keyword>
<dbReference type="Gene3D" id="3.40.50.300">
    <property type="entry name" value="P-loop containing nucleotide triphosphate hydrolases"/>
    <property type="match status" value="1"/>
</dbReference>
<comment type="caution">
    <text evidence="11">The sequence shown here is derived from an EMBL/GenBank/DDBJ whole genome shotgun (WGS) entry which is preliminary data.</text>
</comment>
<name>G9WK85_9FIRM</name>
<feature type="domain" description="ABC transporter" evidence="10">
    <location>
        <begin position="4"/>
        <end position="283"/>
    </location>
</feature>
<feature type="compositionally biased region" description="Basic and acidic residues" evidence="9">
    <location>
        <begin position="406"/>
        <end position="423"/>
    </location>
</feature>
<evidence type="ECO:0000256" key="5">
    <source>
        <dbReference type="ARBA" id="ARBA00022967"/>
    </source>
</evidence>
<dbReference type="SUPFAM" id="SSF52540">
    <property type="entry name" value="P-loop containing nucleoside triphosphate hydrolases"/>
    <property type="match status" value="1"/>
</dbReference>
<evidence type="ECO:0000313" key="11">
    <source>
        <dbReference type="EMBL" id="EHL13727.1"/>
    </source>
</evidence>
<dbReference type="HOGENOM" id="CLU_000604_1_3_9"/>
<dbReference type="GO" id="GO:0016887">
    <property type="term" value="F:ATP hydrolysis activity"/>
    <property type="evidence" value="ECO:0007669"/>
    <property type="project" value="InterPro"/>
</dbReference>
<dbReference type="InterPro" id="IPR027417">
    <property type="entry name" value="P-loop_NTPase"/>
</dbReference>
<dbReference type="SMART" id="SM00382">
    <property type="entry name" value="AAA"/>
    <property type="match status" value="1"/>
</dbReference>
<dbReference type="RefSeq" id="WP_009535631.1">
    <property type="nucleotide sequence ID" value="NZ_KE148312.1"/>
</dbReference>
<evidence type="ECO:0000256" key="2">
    <source>
        <dbReference type="ARBA" id="ARBA00022475"/>
    </source>
</evidence>
<dbReference type="PROSITE" id="PS50893">
    <property type="entry name" value="ABC_TRANSPORTER_2"/>
    <property type="match status" value="1"/>
</dbReference>
<dbReference type="PANTHER" id="PTHR43166:SF30">
    <property type="entry name" value="METHIONINE IMPORT ATP-BINDING PROTEIN METN"/>
    <property type="match status" value="1"/>
</dbReference>
<dbReference type="GO" id="GO:0006865">
    <property type="term" value="P:amino acid transport"/>
    <property type="evidence" value="ECO:0007669"/>
    <property type="project" value="UniProtKB-KW"/>
</dbReference>
<proteinExistence type="predicted"/>
<keyword evidence="3" id="KW-0547">Nucleotide-binding</keyword>
<evidence type="ECO:0000256" key="3">
    <source>
        <dbReference type="ARBA" id="ARBA00022741"/>
    </source>
</evidence>
<dbReference type="Pfam" id="PF00005">
    <property type="entry name" value="ABC_tran"/>
    <property type="match status" value="1"/>
</dbReference>
<feature type="compositionally biased region" description="Basic and acidic residues" evidence="9">
    <location>
        <begin position="385"/>
        <end position="397"/>
    </location>
</feature>
<dbReference type="InterPro" id="IPR017871">
    <property type="entry name" value="ABC_transporter-like_CS"/>
</dbReference>
<keyword evidence="6" id="KW-0029">Amino-acid transport</keyword>
<dbReference type="PROSITE" id="PS00211">
    <property type="entry name" value="ABC_TRANSPORTER_1"/>
    <property type="match status" value="1"/>
</dbReference>
<evidence type="ECO:0000313" key="12">
    <source>
        <dbReference type="Proteomes" id="UP000018461"/>
    </source>
</evidence>
<dbReference type="STRING" id="796943.HMPREF9625_01792"/>
<evidence type="ECO:0000256" key="1">
    <source>
        <dbReference type="ARBA" id="ARBA00022448"/>
    </source>
</evidence>
<reference evidence="11" key="1">
    <citation type="submission" date="2011-08" db="EMBL/GenBank/DDBJ databases">
        <authorList>
            <consortium name="The Broad Institute Genome Sequencing Platform"/>
            <person name="Earl A."/>
            <person name="Ward D."/>
            <person name="Feldgarden M."/>
            <person name="Gevers D."/>
            <person name="Sizova M."/>
            <person name="Hazen A."/>
            <person name="Epstein S."/>
            <person name="Young S.K."/>
            <person name="Zeng Q."/>
            <person name="Gargeya S."/>
            <person name="Fitzgerald M."/>
            <person name="Haas B."/>
            <person name="Abouelleil A."/>
            <person name="Alvarado L."/>
            <person name="Arachchi H.M."/>
            <person name="Berlin A."/>
            <person name="Brown A."/>
            <person name="Chapman S.B."/>
            <person name="Chen Z."/>
            <person name="Dunbar C."/>
            <person name="Freedman E."/>
            <person name="Gearin G."/>
            <person name="Gellesch M."/>
            <person name="Goldberg J."/>
            <person name="Griggs A."/>
            <person name="Gujja S."/>
            <person name="Heiman D."/>
            <person name="Howarth C."/>
            <person name="Larson L."/>
            <person name="Lui A."/>
            <person name="MacDonald P.J.P."/>
            <person name="Montmayeur A."/>
            <person name="Murphy C."/>
            <person name="Neiman D."/>
            <person name="Pearson M."/>
            <person name="Priest M."/>
            <person name="Roberts A."/>
            <person name="Saif S."/>
            <person name="Shea T."/>
            <person name="Shenoy N."/>
            <person name="Sisk P."/>
            <person name="Stolte C."/>
            <person name="Sykes S."/>
            <person name="Wortman J."/>
            <person name="Nusbaum C."/>
            <person name="Birren B."/>
        </authorList>
    </citation>
    <scope>NUCLEOTIDE SEQUENCE</scope>
    <source>
        <strain evidence="11">ACB1</strain>
    </source>
</reference>
<evidence type="ECO:0000259" key="10">
    <source>
        <dbReference type="PROSITE" id="PS50893"/>
    </source>
</evidence>
<dbReference type="InterPro" id="IPR003593">
    <property type="entry name" value="AAA+_ATPase"/>
</dbReference>
<reference evidence="11" key="2">
    <citation type="submission" date="2013-03" db="EMBL/GenBank/DDBJ databases">
        <title>The Genome Sequence of Oribacterium sp. ACB1.</title>
        <authorList>
            <consortium name="The Broad Institute Genomics Platform"/>
            <consortium name="The Broad Institute Genome Sequencing Center for Infectious Disease"/>
            <person name="Earl A."/>
            <person name="Ward D."/>
            <person name="Feldgarden M."/>
            <person name="Gevers D."/>
            <person name="Sizova M."/>
            <person name="Hazen A."/>
            <person name="Epstein S."/>
            <person name="Walker B."/>
            <person name="Young S."/>
            <person name="Zeng Q."/>
            <person name="Gargeya S."/>
            <person name="Fitzgerald M."/>
            <person name="Haas B."/>
            <person name="Abouelleil A."/>
            <person name="Allen A.W."/>
            <person name="Alvarado L."/>
            <person name="Arachchi H.M."/>
            <person name="Berlin A.M."/>
            <person name="Chapman S.B."/>
            <person name="Gainer-Dewar J."/>
            <person name="Goldberg J."/>
            <person name="Griggs A."/>
            <person name="Gujja S."/>
            <person name="Hansen M."/>
            <person name="Howarth C."/>
            <person name="Imamovic A."/>
            <person name="Ireland A."/>
            <person name="Larimer J."/>
            <person name="McCowan C."/>
            <person name="Murphy C."/>
            <person name="Pearson M."/>
            <person name="Poon T.W."/>
            <person name="Priest M."/>
            <person name="Roberts A."/>
            <person name="Saif S."/>
            <person name="Shea T."/>
            <person name="Sisk P."/>
            <person name="Sykes S."/>
            <person name="Wortman J."/>
            <person name="Nusbaum C."/>
            <person name="Birren B."/>
        </authorList>
    </citation>
    <scope>NUCLEOTIDE SEQUENCE [LARGE SCALE GENOMIC DNA]</scope>
    <source>
        <strain evidence="11">ACB1</strain>
    </source>
</reference>
<dbReference type="Gene3D" id="3.30.70.260">
    <property type="match status" value="1"/>
</dbReference>
<keyword evidence="4" id="KW-0067">ATP-binding</keyword>
<dbReference type="GO" id="GO:0005524">
    <property type="term" value="F:ATP binding"/>
    <property type="evidence" value="ECO:0007669"/>
    <property type="project" value="UniProtKB-KW"/>
</dbReference>
<evidence type="ECO:0000256" key="8">
    <source>
        <dbReference type="SAM" id="Coils"/>
    </source>
</evidence>
<dbReference type="AlphaFoldDB" id="G9WK85"/>
<evidence type="ECO:0000256" key="7">
    <source>
        <dbReference type="ARBA" id="ARBA00023136"/>
    </source>
</evidence>
<evidence type="ECO:0000256" key="9">
    <source>
        <dbReference type="SAM" id="MobiDB-lite"/>
    </source>
</evidence>
<keyword evidence="2" id="KW-1003">Cell membrane</keyword>
<dbReference type="Proteomes" id="UP000018461">
    <property type="component" value="Unassembled WGS sequence"/>
</dbReference>
<dbReference type="SUPFAM" id="SSF55021">
    <property type="entry name" value="ACT-like"/>
    <property type="match status" value="1"/>
</dbReference>
<dbReference type="EMBL" id="AFZC02000002">
    <property type="protein sequence ID" value="EHL13727.1"/>
    <property type="molecule type" value="Genomic_DNA"/>
</dbReference>
<keyword evidence="12" id="KW-1185">Reference proteome</keyword>
<dbReference type="InterPro" id="IPR050086">
    <property type="entry name" value="MetN_ABC_transporter-like"/>
</dbReference>
<dbReference type="SMART" id="SM00930">
    <property type="entry name" value="NIL"/>
    <property type="match status" value="1"/>
</dbReference>
<dbReference type="InterPro" id="IPR045865">
    <property type="entry name" value="ACT-like_dom_sf"/>
</dbReference>
<protein>
    <recommendedName>
        <fullName evidence="10">ABC transporter domain-containing protein</fullName>
    </recommendedName>
</protein>
<feature type="region of interest" description="Disordered" evidence="9">
    <location>
        <begin position="381"/>
        <end position="423"/>
    </location>
</feature>
<feature type="coiled-coil region" evidence="8">
    <location>
        <begin position="119"/>
        <end position="146"/>
    </location>
</feature>
<dbReference type="PATRIC" id="fig|796943.3.peg.135"/>
<evidence type="ECO:0000256" key="4">
    <source>
        <dbReference type="ARBA" id="ARBA00022840"/>
    </source>
</evidence>
<keyword evidence="7" id="KW-0472">Membrane</keyword>
<evidence type="ECO:0000256" key="6">
    <source>
        <dbReference type="ARBA" id="ARBA00022970"/>
    </source>
</evidence>
<gene>
    <name evidence="11" type="ORF">HMPREF9625_01792</name>
</gene>
<keyword evidence="8" id="KW-0175">Coiled coil</keyword>
<keyword evidence="5" id="KW-1278">Translocase</keyword>
<dbReference type="InterPro" id="IPR041701">
    <property type="entry name" value="MetN_ABC"/>
</dbReference>